<organism evidence="2 3">
    <name type="scientific">Aquiflexum balticum DSM 16537</name>
    <dbReference type="NCBI Taxonomy" id="758820"/>
    <lineage>
        <taxon>Bacteria</taxon>
        <taxon>Pseudomonadati</taxon>
        <taxon>Bacteroidota</taxon>
        <taxon>Cytophagia</taxon>
        <taxon>Cytophagales</taxon>
        <taxon>Cyclobacteriaceae</taxon>
        <taxon>Aquiflexum</taxon>
    </lineage>
</organism>
<evidence type="ECO:0000259" key="1">
    <source>
        <dbReference type="Pfam" id="PF00535"/>
    </source>
</evidence>
<reference evidence="3" key="1">
    <citation type="submission" date="2017-04" db="EMBL/GenBank/DDBJ databases">
        <authorList>
            <person name="Varghese N."/>
            <person name="Submissions S."/>
        </authorList>
    </citation>
    <scope>NUCLEOTIDE SEQUENCE [LARGE SCALE GENOMIC DNA]</scope>
    <source>
        <strain evidence="3">DSM 16537</strain>
    </source>
</reference>
<dbReference type="PANTHER" id="PTHR22916:SF3">
    <property type="entry name" value="UDP-GLCNAC:BETAGAL BETA-1,3-N-ACETYLGLUCOSAMINYLTRANSFERASE-LIKE PROTEIN 1"/>
    <property type="match status" value="1"/>
</dbReference>
<sequence>MDSAPLLSICCITFNHFNYIRSALGGFINQDVDFPVEILIHDDCSTDGTRKIIWEFGEKYPDKVFPVLQSENQYSKIGPQRMASNFLQQAKGKYIALCEGDDYWTDPLKLRRQVSFLEENPDFSVCFHGCQVLEKGILKDDYITANRLDRGKSVYDTYDLAKGNFVHTPSIVFRNTPKIYQEEMFLRSEVGDYMLLLLLSLEGKIKRLDENMAVYRVHGDGVWSNINEKIKKDKIIAYLRLLEKHFKHPSVNIIASRLKYEIYGRMKSNLKSMRLIDFMTDFFLFIRLRLKYGG</sequence>
<dbReference type="RefSeq" id="WP_084123003.1">
    <property type="nucleotide sequence ID" value="NZ_LT838813.1"/>
</dbReference>
<dbReference type="EMBL" id="LT838813">
    <property type="protein sequence ID" value="SMD46058.1"/>
    <property type="molecule type" value="Genomic_DNA"/>
</dbReference>
<keyword evidence="3" id="KW-1185">Reference proteome</keyword>
<dbReference type="Gene3D" id="3.90.550.10">
    <property type="entry name" value="Spore Coat Polysaccharide Biosynthesis Protein SpsA, Chain A"/>
    <property type="match status" value="1"/>
</dbReference>
<dbReference type="AlphaFoldDB" id="A0A1W2HBF1"/>
<accession>A0A1W2HBF1</accession>
<dbReference type="PANTHER" id="PTHR22916">
    <property type="entry name" value="GLYCOSYLTRANSFERASE"/>
    <property type="match status" value="1"/>
</dbReference>
<protein>
    <submittedName>
        <fullName evidence="2">Glycosyltransferase involved in cell wall bisynthesis</fullName>
    </submittedName>
</protein>
<dbReference type="Proteomes" id="UP000192333">
    <property type="component" value="Chromosome I"/>
</dbReference>
<evidence type="ECO:0000313" key="3">
    <source>
        <dbReference type="Proteomes" id="UP000192333"/>
    </source>
</evidence>
<dbReference type="GO" id="GO:0016758">
    <property type="term" value="F:hexosyltransferase activity"/>
    <property type="evidence" value="ECO:0007669"/>
    <property type="project" value="UniProtKB-ARBA"/>
</dbReference>
<dbReference type="OrthoDB" id="199095at2"/>
<dbReference type="Pfam" id="PF00535">
    <property type="entry name" value="Glycos_transf_2"/>
    <property type="match status" value="1"/>
</dbReference>
<evidence type="ECO:0000313" key="2">
    <source>
        <dbReference type="EMBL" id="SMD46058.1"/>
    </source>
</evidence>
<name>A0A1W2HBF1_9BACT</name>
<proteinExistence type="predicted"/>
<dbReference type="InterPro" id="IPR001173">
    <property type="entry name" value="Glyco_trans_2-like"/>
</dbReference>
<dbReference type="STRING" id="758820.SAMN00777080_4737"/>
<dbReference type="SUPFAM" id="SSF53448">
    <property type="entry name" value="Nucleotide-diphospho-sugar transferases"/>
    <property type="match status" value="1"/>
</dbReference>
<gene>
    <name evidence="2" type="ORF">SAMN00777080_4737</name>
</gene>
<dbReference type="InterPro" id="IPR029044">
    <property type="entry name" value="Nucleotide-diphossugar_trans"/>
</dbReference>
<keyword evidence="2" id="KW-0808">Transferase</keyword>
<feature type="domain" description="Glycosyltransferase 2-like" evidence="1">
    <location>
        <begin position="8"/>
        <end position="126"/>
    </location>
</feature>